<keyword evidence="4 9" id="KW-0812">Transmembrane</keyword>
<evidence type="ECO:0000313" key="13">
    <source>
        <dbReference type="Proteomes" id="UP000199657"/>
    </source>
</evidence>
<dbReference type="PANTHER" id="PTHR33695:SF1">
    <property type="entry name" value="LIPOPROTEIN SIGNAL PEPTIDASE"/>
    <property type="match status" value="1"/>
</dbReference>
<dbReference type="GO" id="GO:0004190">
    <property type="term" value="F:aspartic-type endopeptidase activity"/>
    <property type="evidence" value="ECO:0007669"/>
    <property type="project" value="UniProtKB-UniRule"/>
</dbReference>
<evidence type="ECO:0000313" key="12">
    <source>
        <dbReference type="EMBL" id="SEO73014.1"/>
    </source>
</evidence>
<dbReference type="UniPathway" id="UPA00665"/>
<dbReference type="PRINTS" id="PR00781">
    <property type="entry name" value="LIPOSIGPTASE"/>
</dbReference>
<organism evidence="12 13">
    <name type="scientific">Aquisalimonas asiatica</name>
    <dbReference type="NCBI Taxonomy" id="406100"/>
    <lineage>
        <taxon>Bacteria</taxon>
        <taxon>Pseudomonadati</taxon>
        <taxon>Pseudomonadota</taxon>
        <taxon>Gammaproteobacteria</taxon>
        <taxon>Chromatiales</taxon>
        <taxon>Ectothiorhodospiraceae</taxon>
        <taxon>Aquisalimonas</taxon>
    </lineage>
</organism>
<proteinExistence type="inferred from homology"/>
<feature type="transmembrane region" description="Helical" evidence="9">
    <location>
        <begin position="63"/>
        <end position="83"/>
    </location>
</feature>
<evidence type="ECO:0000256" key="3">
    <source>
        <dbReference type="ARBA" id="ARBA00022670"/>
    </source>
</evidence>
<feature type="active site" evidence="9">
    <location>
        <position position="119"/>
    </location>
</feature>
<keyword evidence="13" id="KW-1185">Reference proteome</keyword>
<dbReference type="NCBIfam" id="TIGR00077">
    <property type="entry name" value="lspA"/>
    <property type="match status" value="1"/>
</dbReference>
<dbReference type="GO" id="GO:0005886">
    <property type="term" value="C:plasma membrane"/>
    <property type="evidence" value="ECO:0007669"/>
    <property type="project" value="UniProtKB-SubCell"/>
</dbReference>
<dbReference type="RefSeq" id="WP_171909841.1">
    <property type="nucleotide sequence ID" value="NZ_FOEG01000002.1"/>
</dbReference>
<dbReference type="Proteomes" id="UP000199657">
    <property type="component" value="Unassembled WGS sequence"/>
</dbReference>
<dbReference type="HAMAP" id="MF_00161">
    <property type="entry name" value="LspA"/>
    <property type="match status" value="1"/>
</dbReference>
<evidence type="ECO:0000256" key="8">
    <source>
        <dbReference type="ARBA" id="ARBA00023136"/>
    </source>
</evidence>
<feature type="transmembrane region" description="Helical" evidence="9">
    <location>
        <begin position="134"/>
        <end position="154"/>
    </location>
</feature>
<keyword evidence="3 9" id="KW-0645">Protease</keyword>
<evidence type="ECO:0000256" key="7">
    <source>
        <dbReference type="ARBA" id="ARBA00022989"/>
    </source>
</evidence>
<keyword evidence="6 9" id="KW-0378">Hydrolase</keyword>
<feature type="transmembrane region" description="Helical" evidence="9">
    <location>
        <begin position="95"/>
        <end position="114"/>
    </location>
</feature>
<dbReference type="PROSITE" id="PS00855">
    <property type="entry name" value="SPASE_II"/>
    <property type="match status" value="1"/>
</dbReference>
<comment type="catalytic activity">
    <reaction evidence="9 10">
        <text>Release of signal peptides from bacterial membrane prolipoproteins. Hydrolyzes -Xaa-Yaa-Zaa-|-(S,diacylglyceryl)Cys-, in which Xaa is hydrophobic (preferably Leu), and Yaa (Ala or Ser) and Zaa (Gly or Ala) have small, neutral side chains.</text>
        <dbReference type="EC" id="3.4.23.36"/>
    </reaction>
</comment>
<comment type="pathway">
    <text evidence="9">Protein modification; lipoprotein biosynthesis (signal peptide cleavage).</text>
</comment>
<dbReference type="GO" id="GO:0006508">
    <property type="term" value="P:proteolysis"/>
    <property type="evidence" value="ECO:0007669"/>
    <property type="project" value="UniProtKB-KW"/>
</dbReference>
<protein>
    <recommendedName>
        <fullName evidence="9">Lipoprotein signal peptidase</fullName>
        <ecNumber evidence="9">3.4.23.36</ecNumber>
    </recommendedName>
    <alternativeName>
        <fullName evidence="9">Prolipoprotein signal peptidase</fullName>
    </alternativeName>
    <alternativeName>
        <fullName evidence="9">Signal peptidase II</fullName>
        <shortName evidence="9">SPase II</shortName>
    </alternativeName>
</protein>
<feature type="active site" evidence="9">
    <location>
        <position position="137"/>
    </location>
</feature>
<dbReference type="AlphaFoldDB" id="A0A1H8S3M4"/>
<dbReference type="EMBL" id="FOEG01000002">
    <property type="protein sequence ID" value="SEO73014.1"/>
    <property type="molecule type" value="Genomic_DNA"/>
</dbReference>
<evidence type="ECO:0000256" key="6">
    <source>
        <dbReference type="ARBA" id="ARBA00022801"/>
    </source>
</evidence>
<sequence>MRRFVPLWLLVAGSVVVLDQATKLLADAWLDYLQPVALLPVLNLTLSYNPGAAFSLLGDAGGWQRWLFTGFALVVSVALVIWLRRLPPWDRWQTWGLALILGGAVGNVIDRIAYGHVIDFIHVYWRDWHYPIFNVADSAITVGVVLILIHAFFLDDRKQP</sequence>
<keyword evidence="2 9" id="KW-1003">Cell membrane</keyword>
<dbReference type="EC" id="3.4.23.36" evidence="9"/>
<dbReference type="PANTHER" id="PTHR33695">
    <property type="entry name" value="LIPOPROTEIN SIGNAL PEPTIDASE"/>
    <property type="match status" value="1"/>
</dbReference>
<keyword evidence="7 9" id="KW-1133">Transmembrane helix</keyword>
<name>A0A1H8S3M4_9GAMM</name>
<dbReference type="Pfam" id="PF01252">
    <property type="entry name" value="Peptidase_A8"/>
    <property type="match status" value="1"/>
</dbReference>
<dbReference type="InterPro" id="IPR001872">
    <property type="entry name" value="Peptidase_A8"/>
</dbReference>
<comment type="function">
    <text evidence="9 10">This protein specifically catalyzes the removal of signal peptides from prolipoproteins.</text>
</comment>
<comment type="caution">
    <text evidence="9">Lacks conserved residue(s) required for the propagation of feature annotation.</text>
</comment>
<evidence type="ECO:0000256" key="1">
    <source>
        <dbReference type="ARBA" id="ARBA00006139"/>
    </source>
</evidence>
<keyword evidence="8 9" id="KW-0472">Membrane</keyword>
<evidence type="ECO:0000256" key="11">
    <source>
        <dbReference type="RuleBase" id="RU004181"/>
    </source>
</evidence>
<comment type="similarity">
    <text evidence="1 9 11">Belongs to the peptidase A8 family.</text>
</comment>
<reference evidence="12 13" key="1">
    <citation type="submission" date="2016-10" db="EMBL/GenBank/DDBJ databases">
        <authorList>
            <person name="de Groot N.N."/>
        </authorList>
    </citation>
    <scope>NUCLEOTIDE SEQUENCE [LARGE SCALE GENOMIC DNA]</scope>
    <source>
        <strain evidence="12 13">CGMCC 1.6291</strain>
    </source>
</reference>
<keyword evidence="5 9" id="KW-0064">Aspartyl protease</keyword>
<comment type="subcellular location">
    <subcellularLocation>
        <location evidence="9">Cell membrane</location>
        <topology evidence="9">Multi-pass membrane protein</topology>
    </subcellularLocation>
</comment>
<evidence type="ECO:0000256" key="9">
    <source>
        <dbReference type="HAMAP-Rule" id="MF_00161"/>
    </source>
</evidence>
<evidence type="ECO:0000256" key="5">
    <source>
        <dbReference type="ARBA" id="ARBA00022750"/>
    </source>
</evidence>
<dbReference type="STRING" id="406100.SAMN04488052_102437"/>
<evidence type="ECO:0000256" key="10">
    <source>
        <dbReference type="RuleBase" id="RU000594"/>
    </source>
</evidence>
<evidence type="ECO:0000256" key="4">
    <source>
        <dbReference type="ARBA" id="ARBA00022692"/>
    </source>
</evidence>
<evidence type="ECO:0000256" key="2">
    <source>
        <dbReference type="ARBA" id="ARBA00022475"/>
    </source>
</evidence>
<gene>
    <name evidence="9" type="primary">lspA</name>
    <name evidence="12" type="ORF">SAMN04488052_102437</name>
</gene>
<accession>A0A1H8S3M4</accession>